<feature type="coiled-coil region" evidence="1">
    <location>
        <begin position="12"/>
        <end position="39"/>
    </location>
</feature>
<protein>
    <submittedName>
        <fullName evidence="2">Uncharacterized protein</fullName>
    </submittedName>
</protein>
<organism evidence="2 3">
    <name type="scientific">Flavihumibacter stibioxidans</name>
    <dbReference type="NCBI Taxonomy" id="1834163"/>
    <lineage>
        <taxon>Bacteria</taxon>
        <taxon>Pseudomonadati</taxon>
        <taxon>Bacteroidota</taxon>
        <taxon>Chitinophagia</taxon>
        <taxon>Chitinophagales</taxon>
        <taxon>Chitinophagaceae</taxon>
        <taxon>Flavihumibacter</taxon>
    </lineage>
</organism>
<comment type="caution">
    <text evidence="2">The sequence shown here is derived from an EMBL/GenBank/DDBJ whole genome shotgun (WGS) entry which is preliminary data.</text>
</comment>
<proteinExistence type="predicted"/>
<reference evidence="2 3" key="1">
    <citation type="submission" date="2016-07" db="EMBL/GenBank/DDBJ databases">
        <title>Genome analysis of Flavihumibacter stibioxidans YS-17.</title>
        <authorList>
            <person name="Shi K."/>
            <person name="Han Y."/>
            <person name="Wang G."/>
        </authorList>
    </citation>
    <scope>NUCLEOTIDE SEQUENCE [LARGE SCALE GENOMIC DNA]</scope>
    <source>
        <strain evidence="2 3">YS-17</strain>
    </source>
</reference>
<keyword evidence="3" id="KW-1185">Reference proteome</keyword>
<evidence type="ECO:0000313" key="2">
    <source>
        <dbReference type="EMBL" id="MBC6492707.1"/>
    </source>
</evidence>
<evidence type="ECO:0000313" key="3">
    <source>
        <dbReference type="Proteomes" id="UP000765802"/>
    </source>
</evidence>
<dbReference type="Proteomes" id="UP000765802">
    <property type="component" value="Unassembled WGS sequence"/>
</dbReference>
<accession>A0ABR7MCM9</accession>
<dbReference type="EMBL" id="MBUA01000029">
    <property type="protein sequence ID" value="MBC6492707.1"/>
    <property type="molecule type" value="Genomic_DNA"/>
</dbReference>
<dbReference type="RefSeq" id="WP_187258027.1">
    <property type="nucleotide sequence ID" value="NZ_JBHULF010000019.1"/>
</dbReference>
<name>A0ABR7MCM9_9BACT</name>
<sequence length="81" mass="9371">MKAPNRDLLVLVKHARNNEEAMEKELAQLNKLLISVETQDTFATVYEAIDCNKFRVYNDPWKIMKLISSGEPAFVFLNNKN</sequence>
<evidence type="ECO:0000256" key="1">
    <source>
        <dbReference type="SAM" id="Coils"/>
    </source>
</evidence>
<keyword evidence="1" id="KW-0175">Coiled coil</keyword>
<gene>
    <name evidence="2" type="ORF">BC349_16745</name>
</gene>